<gene>
    <name evidence="1" type="ORF">ESB13_16265</name>
</gene>
<dbReference type="InterPro" id="IPR012334">
    <property type="entry name" value="Pectin_lyas_fold"/>
</dbReference>
<dbReference type="InterPro" id="IPR011050">
    <property type="entry name" value="Pectin_lyase_fold/virulence"/>
</dbReference>
<sequence length="537" mass="58059">MKQYLYILLVLLGGMSACKKEELGELRMFTPTGTVAVYPSTSSVLLRWKQSINTDTASTSYTVEVSKDSLFATTDFTFHTDSAAITLRDTSLAVRVGYFARIKANGNSGRVDSRWLQSQKFAIIGEQLMLPIRDPELFDTKVTLRWKKATDITSILLVSPGGQNTYPVSAAELADSMKTITGLTPLTHYTMELYAGTKSRGYTSFTTLAAVNYSFAITPADNLATVIDTCSNGAVIGLAPGEYGIGTVGAYIIRNKSITLRGTAGDPALTKVNFKEFTLKGNEAGLTLYALELDGKNNTATYVINLTGLNADGDNAAFKNVIIENCRIHDYTNCLLRANRGAQAGSHSINVIQLRNSRVYNNTMGSPYTEFTMDKLNFSQLLIMNNTFYKAGQSIVSCGTAVTAATTPKVTIDHNTFNSFGFNNSRVLFDGNANTVAFTITNNIFANTPRTGSAYGDAFRASATSSVVYSYNNSFNFYSTGTTALNLPNGTNITKAGNRNISLNWDANTTNFTLPANSELRTAGSGGSAIGDVNWTY</sequence>
<dbReference type="OrthoDB" id="691503at2"/>
<dbReference type="Gene3D" id="2.160.20.10">
    <property type="entry name" value="Single-stranded right-handed beta-helix, Pectin lyase-like"/>
    <property type="match status" value="1"/>
</dbReference>
<dbReference type="Gene3D" id="2.60.40.10">
    <property type="entry name" value="Immunoglobulins"/>
    <property type="match status" value="1"/>
</dbReference>
<evidence type="ECO:0000313" key="2">
    <source>
        <dbReference type="Proteomes" id="UP000290545"/>
    </source>
</evidence>
<dbReference type="AlphaFoldDB" id="A0A4Q1D7G7"/>
<dbReference type="PROSITE" id="PS51257">
    <property type="entry name" value="PROKAR_LIPOPROTEIN"/>
    <property type="match status" value="1"/>
</dbReference>
<organism evidence="1 2">
    <name type="scientific">Filimonas effusa</name>
    <dbReference type="NCBI Taxonomy" id="2508721"/>
    <lineage>
        <taxon>Bacteria</taxon>
        <taxon>Pseudomonadati</taxon>
        <taxon>Bacteroidota</taxon>
        <taxon>Chitinophagia</taxon>
        <taxon>Chitinophagales</taxon>
        <taxon>Chitinophagaceae</taxon>
        <taxon>Filimonas</taxon>
    </lineage>
</organism>
<name>A0A4Q1D7G7_9BACT</name>
<proteinExistence type="predicted"/>
<dbReference type="Proteomes" id="UP000290545">
    <property type="component" value="Unassembled WGS sequence"/>
</dbReference>
<protein>
    <submittedName>
        <fullName evidence="1">DUF4957 domain-containing protein</fullName>
    </submittedName>
</protein>
<dbReference type="InterPro" id="IPR013783">
    <property type="entry name" value="Ig-like_fold"/>
</dbReference>
<dbReference type="SUPFAM" id="SSF51126">
    <property type="entry name" value="Pectin lyase-like"/>
    <property type="match status" value="1"/>
</dbReference>
<keyword evidence="2" id="KW-1185">Reference proteome</keyword>
<dbReference type="RefSeq" id="WP_129004689.1">
    <property type="nucleotide sequence ID" value="NZ_SDHZ01000002.1"/>
</dbReference>
<comment type="caution">
    <text evidence="1">The sequence shown here is derived from an EMBL/GenBank/DDBJ whole genome shotgun (WGS) entry which is preliminary data.</text>
</comment>
<reference evidence="1 2" key="1">
    <citation type="submission" date="2019-01" db="EMBL/GenBank/DDBJ databases">
        <title>Filimonas sp. strain TTM-71.</title>
        <authorList>
            <person name="Chen W.-M."/>
        </authorList>
    </citation>
    <scope>NUCLEOTIDE SEQUENCE [LARGE SCALE GENOMIC DNA]</scope>
    <source>
        <strain evidence="1 2">TTM-71</strain>
    </source>
</reference>
<evidence type="ECO:0000313" key="1">
    <source>
        <dbReference type="EMBL" id="RXK83637.1"/>
    </source>
</evidence>
<dbReference type="InterPro" id="IPR036116">
    <property type="entry name" value="FN3_sf"/>
</dbReference>
<accession>A0A4Q1D7G7</accession>
<dbReference type="SUPFAM" id="SSF49265">
    <property type="entry name" value="Fibronectin type III"/>
    <property type="match status" value="1"/>
</dbReference>
<dbReference type="EMBL" id="SDHZ01000002">
    <property type="protein sequence ID" value="RXK83637.1"/>
    <property type="molecule type" value="Genomic_DNA"/>
</dbReference>